<dbReference type="OrthoDB" id="2423701at2759"/>
<dbReference type="Proteomes" id="UP000797356">
    <property type="component" value="Chromosome 1"/>
</dbReference>
<gene>
    <name evidence="5" type="ORF">COCNU_01G019260</name>
</gene>
<dbReference type="InterPro" id="IPR047150">
    <property type="entry name" value="SGT"/>
</dbReference>
<proteinExistence type="predicted"/>
<feature type="region of interest" description="Disordered" evidence="4">
    <location>
        <begin position="299"/>
        <end position="328"/>
    </location>
</feature>
<evidence type="ECO:0000313" key="6">
    <source>
        <dbReference type="Proteomes" id="UP000797356"/>
    </source>
</evidence>
<reference evidence="5" key="2">
    <citation type="submission" date="2019-07" db="EMBL/GenBank/DDBJ databases">
        <authorList>
            <person name="Yang Y."/>
            <person name="Bocs S."/>
            <person name="Baudouin L."/>
        </authorList>
    </citation>
    <scope>NUCLEOTIDE SEQUENCE</scope>
    <source>
        <tissue evidence="5">Spear leaf of Hainan Tall coconut</tissue>
    </source>
</reference>
<dbReference type="GO" id="GO:0072380">
    <property type="term" value="C:TRC complex"/>
    <property type="evidence" value="ECO:0007669"/>
    <property type="project" value="TreeGrafter"/>
</dbReference>
<comment type="caution">
    <text evidence="5">The sequence shown here is derived from an EMBL/GenBank/DDBJ whole genome shotgun (WGS) entry which is preliminary data.</text>
</comment>
<dbReference type="InterPro" id="IPR019734">
    <property type="entry name" value="TPR_rpt"/>
</dbReference>
<evidence type="ECO:0000256" key="4">
    <source>
        <dbReference type="SAM" id="MobiDB-lite"/>
    </source>
</evidence>
<dbReference type="PROSITE" id="PS50005">
    <property type="entry name" value="TPR"/>
    <property type="match status" value="1"/>
</dbReference>
<dbReference type="PANTHER" id="PTHR45831:SF2">
    <property type="entry name" value="LD24721P"/>
    <property type="match status" value="1"/>
</dbReference>
<evidence type="ECO:0000256" key="2">
    <source>
        <dbReference type="ARBA" id="ARBA00022803"/>
    </source>
</evidence>
<dbReference type="GO" id="GO:0006620">
    <property type="term" value="P:post-translational protein targeting to endoplasmic reticulum membrane"/>
    <property type="evidence" value="ECO:0007669"/>
    <property type="project" value="TreeGrafter"/>
</dbReference>
<dbReference type="FunFam" id="1.25.40.10:FF:000330">
    <property type="entry name" value="Tetratricopeptide repeat (TPR)-like superfamily protein"/>
    <property type="match status" value="1"/>
</dbReference>
<dbReference type="EMBL" id="CM017872">
    <property type="protein sequence ID" value="KAG1327992.1"/>
    <property type="molecule type" value="Genomic_DNA"/>
</dbReference>
<dbReference type="InterPro" id="IPR011990">
    <property type="entry name" value="TPR-like_helical_dom_sf"/>
</dbReference>
<dbReference type="GO" id="GO:0060090">
    <property type="term" value="F:molecular adaptor activity"/>
    <property type="evidence" value="ECO:0007669"/>
    <property type="project" value="TreeGrafter"/>
</dbReference>
<dbReference type="SUPFAM" id="SSF48452">
    <property type="entry name" value="TPR-like"/>
    <property type="match status" value="1"/>
</dbReference>
<dbReference type="Gene3D" id="1.25.40.10">
    <property type="entry name" value="Tetratricopeptide repeat domain"/>
    <property type="match status" value="1"/>
</dbReference>
<reference evidence="5" key="1">
    <citation type="journal article" date="2017" name="Gigascience">
        <title>The genome draft of coconut (Cocos nucifera).</title>
        <authorList>
            <person name="Xiao Y."/>
            <person name="Xu P."/>
            <person name="Fan H."/>
            <person name="Baudouin L."/>
            <person name="Xia W."/>
            <person name="Bocs S."/>
            <person name="Xu J."/>
            <person name="Li Q."/>
            <person name="Guo A."/>
            <person name="Zhou L."/>
            <person name="Li J."/>
            <person name="Wu Y."/>
            <person name="Ma Z."/>
            <person name="Armero A."/>
            <person name="Issali A.E."/>
            <person name="Liu N."/>
            <person name="Peng M."/>
            <person name="Yang Y."/>
        </authorList>
    </citation>
    <scope>NUCLEOTIDE SEQUENCE</scope>
    <source>
        <tissue evidence="5">Spear leaf of Hainan Tall coconut</tissue>
    </source>
</reference>
<keyword evidence="1" id="KW-0677">Repeat</keyword>
<protein>
    <submittedName>
        <fullName evidence="5">Small glutamine-rich tetratricopeptide repeat-containing protein</fullName>
    </submittedName>
</protein>
<accession>A0A8K0HWK5</accession>
<feature type="compositionally biased region" description="Basic and acidic residues" evidence="4">
    <location>
        <begin position="299"/>
        <end position="316"/>
    </location>
</feature>
<dbReference type="SMART" id="SM00028">
    <property type="entry name" value="TPR"/>
    <property type="match status" value="3"/>
</dbReference>
<feature type="region of interest" description="Disordered" evidence="4">
    <location>
        <begin position="445"/>
        <end position="466"/>
    </location>
</feature>
<evidence type="ECO:0000313" key="5">
    <source>
        <dbReference type="EMBL" id="KAG1327992.1"/>
    </source>
</evidence>
<dbReference type="GO" id="GO:0016020">
    <property type="term" value="C:membrane"/>
    <property type="evidence" value="ECO:0007669"/>
    <property type="project" value="TreeGrafter"/>
</dbReference>
<sequence>MGNLRSDSPTARQIVLAFLDFLKSVELAPGADSEALDVVRECLQEVFQVNSSTTADGMQPGLLLDLFASHEAGEQCSLKPDLDSVAKSCATSSSQRIEDSKTLKASTREDSTRDSNDLGGMPRDELFGRFYAALDKINFFTSSPGSVEDPDQIAKATHFFNEAVTEIGNSQGQIMDLGSLAEAFKSKGNQSMQLKLYSEAIELYTCAIAICEKNAVYYCNRAAAYTQIHRYDEAIEDCLKSIEIDPNYSKAYSRLGSAYFAKGNYNDALNKGYLKALQLDPGNNTVRENIQVTVQKLMEQRAQADPDQNTRSHHGQESTSHSGSTNSSFSFPSFPFGASPDLVAGILRNMTSGHGQQSTSQSAGSANSSVPFTSFPVNIPPEIANMMGNMAAATQGHQAHETMPNGNVEGSNEPGIRLDANINLGIGDSPEQVSDVLRSMMEMFSPQLRSQGGVPRGSDQTQGSED</sequence>
<keyword evidence="6" id="KW-1185">Reference proteome</keyword>
<feature type="region of interest" description="Disordered" evidence="4">
    <location>
        <begin position="97"/>
        <end position="120"/>
    </location>
</feature>
<dbReference type="AlphaFoldDB" id="A0A8K0HWK5"/>
<evidence type="ECO:0000256" key="1">
    <source>
        <dbReference type="ARBA" id="ARBA00022737"/>
    </source>
</evidence>
<organism evidence="5 6">
    <name type="scientific">Cocos nucifera</name>
    <name type="common">Coconut palm</name>
    <dbReference type="NCBI Taxonomy" id="13894"/>
    <lineage>
        <taxon>Eukaryota</taxon>
        <taxon>Viridiplantae</taxon>
        <taxon>Streptophyta</taxon>
        <taxon>Embryophyta</taxon>
        <taxon>Tracheophyta</taxon>
        <taxon>Spermatophyta</taxon>
        <taxon>Magnoliopsida</taxon>
        <taxon>Liliopsida</taxon>
        <taxon>Arecaceae</taxon>
        <taxon>Arecoideae</taxon>
        <taxon>Cocoseae</taxon>
        <taxon>Attaleinae</taxon>
        <taxon>Cocos</taxon>
    </lineage>
</organism>
<dbReference type="Pfam" id="PF00515">
    <property type="entry name" value="TPR_1"/>
    <property type="match status" value="1"/>
</dbReference>
<dbReference type="PANTHER" id="PTHR45831">
    <property type="entry name" value="LD24721P"/>
    <property type="match status" value="1"/>
</dbReference>
<feature type="repeat" description="TPR" evidence="3">
    <location>
        <begin position="215"/>
        <end position="248"/>
    </location>
</feature>
<name>A0A8K0HWK5_COCNU</name>
<evidence type="ECO:0000256" key="3">
    <source>
        <dbReference type="PROSITE-ProRule" id="PRU00339"/>
    </source>
</evidence>
<feature type="compositionally biased region" description="Low complexity" evidence="4">
    <location>
        <begin position="318"/>
        <end position="328"/>
    </location>
</feature>
<keyword evidence="2 3" id="KW-0802">TPR repeat</keyword>